<protein>
    <submittedName>
        <fullName evidence="2">Uncharacterized protein</fullName>
    </submittedName>
</protein>
<comment type="caution">
    <text evidence="2">The sequence shown here is derived from an EMBL/GenBank/DDBJ whole genome shotgun (WGS) entry which is preliminary data.</text>
</comment>
<sequence length="63" mass="6841">MARKQGKGRKTRSSRNRKRPNKKAEANTPLEAEGQDALDTTPSSLLDGAEGDAETEATERDKA</sequence>
<name>A0A391NU80_9EUKA</name>
<evidence type="ECO:0000256" key="1">
    <source>
        <dbReference type="SAM" id="MobiDB-lite"/>
    </source>
</evidence>
<reference evidence="2 3" key="1">
    <citation type="journal article" date="2018" name="PLoS ONE">
        <title>The draft genome of Kipferlia bialata reveals reductive genome evolution in fornicate parasites.</title>
        <authorList>
            <person name="Tanifuji G."/>
            <person name="Takabayashi S."/>
            <person name="Kume K."/>
            <person name="Takagi M."/>
            <person name="Nakayama T."/>
            <person name="Kamikawa R."/>
            <person name="Inagaki Y."/>
            <person name="Hashimoto T."/>
        </authorList>
    </citation>
    <scope>NUCLEOTIDE SEQUENCE [LARGE SCALE GENOMIC DNA]</scope>
    <source>
        <strain evidence="2">NY0173</strain>
    </source>
</reference>
<feature type="non-terminal residue" evidence="2">
    <location>
        <position position="63"/>
    </location>
</feature>
<feature type="compositionally biased region" description="Basic residues" evidence="1">
    <location>
        <begin position="1"/>
        <end position="21"/>
    </location>
</feature>
<dbReference type="AlphaFoldDB" id="A0A391NU80"/>
<keyword evidence="3" id="KW-1185">Reference proteome</keyword>
<accession>A0A391NU80</accession>
<dbReference type="Proteomes" id="UP000265618">
    <property type="component" value="Unassembled WGS sequence"/>
</dbReference>
<proteinExistence type="predicted"/>
<dbReference type="EMBL" id="BDIP01008539">
    <property type="protein sequence ID" value="GCA64774.1"/>
    <property type="molecule type" value="Genomic_DNA"/>
</dbReference>
<organism evidence="2 3">
    <name type="scientific">Kipferlia bialata</name>
    <dbReference type="NCBI Taxonomy" id="797122"/>
    <lineage>
        <taxon>Eukaryota</taxon>
        <taxon>Metamonada</taxon>
        <taxon>Carpediemonas-like organisms</taxon>
        <taxon>Kipferlia</taxon>
    </lineage>
</organism>
<feature type="region of interest" description="Disordered" evidence="1">
    <location>
        <begin position="1"/>
        <end position="63"/>
    </location>
</feature>
<evidence type="ECO:0000313" key="2">
    <source>
        <dbReference type="EMBL" id="GCA64774.1"/>
    </source>
</evidence>
<gene>
    <name evidence="2" type="ORF">KIPB_015354</name>
</gene>
<evidence type="ECO:0000313" key="3">
    <source>
        <dbReference type="Proteomes" id="UP000265618"/>
    </source>
</evidence>